<dbReference type="EMBL" id="JARQDV010000012">
    <property type="protein sequence ID" value="MDT2965804.1"/>
    <property type="molecule type" value="Genomic_DNA"/>
</dbReference>
<dbReference type="AlphaFoldDB" id="A0AAW8UVY6"/>
<reference evidence="1" key="1">
    <citation type="submission" date="2023-03" db="EMBL/GenBank/DDBJ databases">
        <authorList>
            <person name="Shen W."/>
            <person name="Cai J."/>
        </authorList>
    </citation>
    <scope>NUCLEOTIDE SEQUENCE</scope>
    <source>
        <strain evidence="1">K72-2</strain>
    </source>
</reference>
<dbReference type="InterPro" id="IPR054275">
    <property type="entry name" value="DUF7006"/>
</dbReference>
<comment type="caution">
    <text evidence="1">The sequence shown here is derived from an EMBL/GenBank/DDBJ whole genome shotgun (WGS) entry which is preliminary data.</text>
</comment>
<evidence type="ECO:0008006" key="3">
    <source>
        <dbReference type="Google" id="ProtNLM"/>
    </source>
</evidence>
<dbReference type="RefSeq" id="WP_311904453.1">
    <property type="nucleotide sequence ID" value="NZ_JARQDV010000012.1"/>
</dbReference>
<gene>
    <name evidence="1" type="ORF">P7I32_14505</name>
</gene>
<protein>
    <recommendedName>
        <fullName evidence="3">Phage protein</fullName>
    </recommendedName>
</protein>
<evidence type="ECO:0000313" key="1">
    <source>
        <dbReference type="EMBL" id="MDT2965804.1"/>
    </source>
</evidence>
<dbReference type="Proteomes" id="UP001268896">
    <property type="component" value="Unassembled WGS sequence"/>
</dbReference>
<accession>A0AAW8UVY6</accession>
<dbReference type="Pfam" id="PF22652">
    <property type="entry name" value="DUF7006"/>
    <property type="match status" value="1"/>
</dbReference>
<name>A0AAW8UVY6_ENTCA</name>
<proteinExistence type="predicted"/>
<evidence type="ECO:0000313" key="2">
    <source>
        <dbReference type="Proteomes" id="UP001268896"/>
    </source>
</evidence>
<organism evidence="1 2">
    <name type="scientific">Enterococcus casseliflavus</name>
    <name type="common">Enterococcus flavescens</name>
    <dbReference type="NCBI Taxonomy" id="37734"/>
    <lineage>
        <taxon>Bacteria</taxon>
        <taxon>Bacillati</taxon>
        <taxon>Bacillota</taxon>
        <taxon>Bacilli</taxon>
        <taxon>Lactobacillales</taxon>
        <taxon>Enterococcaceae</taxon>
        <taxon>Enterococcus</taxon>
    </lineage>
</organism>
<sequence>MTVFTSKTEYLDGFQKKFAESHRANGDLAAYVEKQLALLDELVAAISPKTFWAITPDILGIDAKLVLVTEMMRFDDFSDNEIIRIVENDYRFYLKELCGYNLGTKAKHSLVFNVR</sequence>